<reference evidence="5 6" key="1">
    <citation type="submission" date="2013-06" db="EMBL/GenBank/DDBJ databases">
        <authorList>
            <person name="Weinstock G."/>
            <person name="Sodergren E."/>
            <person name="Clifton S."/>
            <person name="Fulton L."/>
            <person name="Fulton B."/>
            <person name="Courtney L."/>
            <person name="Fronick C."/>
            <person name="Harrison M."/>
            <person name="Strong C."/>
            <person name="Farmer C."/>
            <person name="Delahaunty K."/>
            <person name="Markovic C."/>
            <person name="Hall O."/>
            <person name="Minx P."/>
            <person name="Tomlinson C."/>
            <person name="Mitreva M."/>
            <person name="Nelson J."/>
            <person name="Hou S."/>
            <person name="Wollam A."/>
            <person name="Pepin K.H."/>
            <person name="Johnson M."/>
            <person name="Bhonagiri V."/>
            <person name="Nash W.E."/>
            <person name="Warren W."/>
            <person name="Chinwalla A."/>
            <person name="Mardis E.R."/>
            <person name="Wilson R.K."/>
        </authorList>
    </citation>
    <scope>NUCLEOTIDE SEQUENCE [LARGE SCALE GENOMIC DNA]</scope>
    <source>
        <strain evidence="5 6">ATCC 51271</strain>
    </source>
</reference>
<dbReference type="InterPro" id="IPR036390">
    <property type="entry name" value="WH_DNA-bd_sf"/>
</dbReference>
<keyword evidence="6" id="KW-1185">Reference proteome</keyword>
<evidence type="ECO:0000256" key="1">
    <source>
        <dbReference type="ARBA" id="ARBA00023015"/>
    </source>
</evidence>
<protein>
    <submittedName>
        <fullName evidence="5">Divergent AAA domain protein</fullName>
    </submittedName>
</protein>
<dbReference type="GO" id="GO:0003700">
    <property type="term" value="F:DNA-binding transcription factor activity"/>
    <property type="evidence" value="ECO:0007669"/>
    <property type="project" value="InterPro"/>
</dbReference>
<dbReference type="PANTHER" id="PTHR30595">
    <property type="entry name" value="GLPR-RELATED TRANSCRIPTIONAL REPRESSOR"/>
    <property type="match status" value="1"/>
</dbReference>
<dbReference type="eggNOG" id="COG2865">
    <property type="taxonomic scope" value="Bacteria"/>
</dbReference>
<evidence type="ECO:0000256" key="3">
    <source>
        <dbReference type="SAM" id="MobiDB-lite"/>
    </source>
</evidence>
<dbReference type="AlphaFoldDB" id="V2Z527"/>
<dbReference type="STRING" id="592026.GCWU0000282_002844"/>
<evidence type="ECO:0000313" key="5">
    <source>
        <dbReference type="EMBL" id="ESL02025.1"/>
    </source>
</evidence>
<evidence type="ECO:0000256" key="2">
    <source>
        <dbReference type="ARBA" id="ARBA00023163"/>
    </source>
</evidence>
<keyword evidence="1" id="KW-0805">Transcription regulation</keyword>
<dbReference type="Gene3D" id="3.30.950.30">
    <property type="entry name" value="Schlafen, AAA domain"/>
    <property type="match status" value="1"/>
</dbReference>
<dbReference type="Gene3D" id="3.30.565.60">
    <property type="match status" value="1"/>
</dbReference>
<dbReference type="SUPFAM" id="SSF46785">
    <property type="entry name" value="Winged helix' DNA-binding domain"/>
    <property type="match status" value="1"/>
</dbReference>
<dbReference type="Pfam" id="PF13412">
    <property type="entry name" value="HTH_24"/>
    <property type="match status" value="1"/>
</dbReference>
<dbReference type="InterPro" id="IPR038475">
    <property type="entry name" value="RecG_C_sf"/>
</dbReference>
<proteinExistence type="predicted"/>
<dbReference type="HOGENOM" id="CLU_024970_2_0_9"/>
<dbReference type="InterPro" id="IPR038461">
    <property type="entry name" value="Schlafen_AlbA_2_dom_sf"/>
</dbReference>
<keyword evidence="2" id="KW-0804">Transcription</keyword>
<sequence>MKKDNVMDINTLESILEIGETVAVEFKRCGNGIENDTYESVCSFLNRFGGDLFLGVLDNGKVKGIPEKSASDMVKNFISVVSNPLLFSPTIYLSPEIMKNAEGKTIIHVHIPPSAEVHSYKKVIYDRVDDADVKVTSTSQIAQMYIRKQEIFTERKIYPYATIDDFRLDLFPKVRRMAVNNAGGKHPWEEMSDQELLVSAGLYGVDLATGQKGYNLAAIMLLGKDEVIMNVCPAYMTDALLRKVNVDRYDDRETVRTNLIESYDILMEFARKHLLDKFFLEGVSRISLRNIIAREMISNTLMHREFTSSYIAKFVIEENRMYVENASRAVKNGFITPDNMEPNPKNPIIASFFRNIGYADTLGSGIRKLFKYSEYYSGQYPEFKEGDIFQITVPLDDSYSLDFDLVNEPQKGLNEPQNGLNEPQNGLNEPQKGLNEPQNGLNEPQKGLNEPQKMIRKHRIEKIIEIILDNPHITRAELSRMLGVSEATVKRDVSELNKSGKIEYLGSSKAGKWIVK</sequence>
<dbReference type="InterPro" id="IPR036388">
    <property type="entry name" value="WH-like_DNA-bd_sf"/>
</dbReference>
<organism evidence="5 6">
    <name type="scientific">Catonella morbi ATCC 51271</name>
    <dbReference type="NCBI Taxonomy" id="592026"/>
    <lineage>
        <taxon>Bacteria</taxon>
        <taxon>Bacillati</taxon>
        <taxon>Bacillota</taxon>
        <taxon>Clostridia</taxon>
        <taxon>Lachnospirales</taxon>
        <taxon>Lachnospiraceae</taxon>
        <taxon>Catonella</taxon>
    </lineage>
</organism>
<dbReference type="PANTHER" id="PTHR30595:SF6">
    <property type="entry name" value="SCHLAFEN ALBA-2 DOMAIN-CONTAINING PROTEIN"/>
    <property type="match status" value="1"/>
</dbReference>
<dbReference type="Proteomes" id="UP000018227">
    <property type="component" value="Unassembled WGS sequence"/>
</dbReference>
<dbReference type="PROSITE" id="PS51000">
    <property type="entry name" value="HTH_DEOR_2"/>
    <property type="match status" value="1"/>
</dbReference>
<dbReference type="EMBL" id="ACIL03000017">
    <property type="protein sequence ID" value="ESL02025.1"/>
    <property type="molecule type" value="Genomic_DNA"/>
</dbReference>
<feature type="compositionally biased region" description="Polar residues" evidence="3">
    <location>
        <begin position="415"/>
        <end position="428"/>
    </location>
</feature>
<dbReference type="InterPro" id="IPR001034">
    <property type="entry name" value="DeoR_HTH"/>
</dbReference>
<feature type="region of interest" description="Disordered" evidence="3">
    <location>
        <begin position="408"/>
        <end position="452"/>
    </location>
</feature>
<comment type="caution">
    <text evidence="5">The sequence shown here is derived from an EMBL/GenBank/DDBJ whole genome shotgun (WGS) entry which is preliminary data.</text>
</comment>
<name>V2Z527_9FIRM</name>
<dbReference type="Pfam" id="PF13749">
    <property type="entry name" value="HATPase_c_4"/>
    <property type="match status" value="1"/>
</dbReference>
<dbReference type="Gene3D" id="1.10.10.10">
    <property type="entry name" value="Winged helix-like DNA-binding domain superfamily/Winged helix DNA-binding domain"/>
    <property type="match status" value="1"/>
</dbReference>
<evidence type="ECO:0000313" key="6">
    <source>
        <dbReference type="Proteomes" id="UP000018227"/>
    </source>
</evidence>
<dbReference type="SMART" id="SM00420">
    <property type="entry name" value="HTH_DEOR"/>
    <property type="match status" value="1"/>
</dbReference>
<evidence type="ECO:0000259" key="4">
    <source>
        <dbReference type="PROSITE" id="PS51000"/>
    </source>
</evidence>
<feature type="domain" description="HTH deoR-type" evidence="4">
    <location>
        <begin position="456"/>
        <end position="511"/>
    </location>
</feature>
<gene>
    <name evidence="5" type="ORF">GCWU0000282_002844</name>
</gene>
<accession>V2Z527</accession>
<dbReference type="Pfam" id="PF04326">
    <property type="entry name" value="SLFN_AlbA_2"/>
    <property type="match status" value="1"/>
</dbReference>
<dbReference type="InterPro" id="IPR007421">
    <property type="entry name" value="Schlafen_AlbA_2_dom"/>
</dbReference>